<comment type="similarity">
    <text evidence="2">Belongs to the cytochrome P450 family.</text>
</comment>
<keyword evidence="3 9" id="KW-0349">Heme</keyword>
<keyword evidence="6 9" id="KW-0408">Iron</keyword>
<dbReference type="Gene3D" id="1.10.630.10">
    <property type="entry name" value="Cytochrome P450"/>
    <property type="match status" value="2"/>
</dbReference>
<evidence type="ECO:0000256" key="4">
    <source>
        <dbReference type="ARBA" id="ARBA00022723"/>
    </source>
</evidence>
<dbReference type="InterPro" id="IPR036396">
    <property type="entry name" value="Cyt_P450_sf"/>
</dbReference>
<dbReference type="Proteomes" id="UP001408789">
    <property type="component" value="Unassembled WGS sequence"/>
</dbReference>
<dbReference type="InterPro" id="IPR017972">
    <property type="entry name" value="Cyt_P450_CS"/>
</dbReference>
<dbReference type="CDD" id="cd20653">
    <property type="entry name" value="CYP81"/>
    <property type="match status" value="2"/>
</dbReference>
<protein>
    <recommendedName>
        <fullName evidence="12">Cytochrome P450</fullName>
    </recommendedName>
</protein>
<keyword evidence="4 9" id="KW-0479">Metal-binding</keyword>
<evidence type="ECO:0000256" key="3">
    <source>
        <dbReference type="ARBA" id="ARBA00022617"/>
    </source>
</evidence>
<keyword evidence="8" id="KW-0472">Membrane</keyword>
<comment type="caution">
    <text evidence="10">The sequence shown here is derived from an EMBL/GenBank/DDBJ whole genome shotgun (WGS) entry which is preliminary data.</text>
</comment>
<dbReference type="GO" id="GO:0004497">
    <property type="term" value="F:monooxygenase activity"/>
    <property type="evidence" value="ECO:0007669"/>
    <property type="project" value="UniProtKB-KW"/>
</dbReference>
<gene>
    <name evidence="10" type="ORF">SSX86_014085</name>
</gene>
<dbReference type="Pfam" id="PF00067">
    <property type="entry name" value="p450"/>
    <property type="match status" value="2"/>
</dbReference>
<accession>A0AAP0H019</accession>
<dbReference type="GO" id="GO:0020037">
    <property type="term" value="F:heme binding"/>
    <property type="evidence" value="ECO:0007669"/>
    <property type="project" value="InterPro"/>
</dbReference>
<comment type="cofactor">
    <cofactor evidence="9">
        <name>heme</name>
        <dbReference type="ChEBI" id="CHEBI:30413"/>
    </cofactor>
</comment>
<dbReference type="GO" id="GO:0016020">
    <property type="term" value="C:membrane"/>
    <property type="evidence" value="ECO:0007669"/>
    <property type="project" value="UniProtKB-SubCell"/>
</dbReference>
<sequence length="1010" mass="114499">MDYLLVILVLLLLLAGFLFTGHFRRNLPPTIFPTLPLIGHLHLLTPPLYRSLAKLSAKHGPILLLRFGSRRVLLISSPTAAEECFTKNDIVFANRPRFLAGKILGSNYSSFSWAPYSDHWRNLRRISTVEILSSNRLNEFHDIRAHEGRLLILKLTSACSSPVNLTSVFHEMTLNLMMRMITGKRFCGGDMEEESKVIQEIVKETFELSGASNLGDHLPVLRWLGVKGLEKKMIELQRKRDLFSQGLIDQLRNVENDKQVRNNINDNNGRKKKRNGMIEVLWQLREDDPEYYTDELIRRLMMNLVAAGTDTTSATMEWAFSLLLNHKHVLKKVQDEIDIHVGTNRLVEESDMASLPYLLCIVNETMRMYPPAPLLVPHESSDDCIVGGYHIPHGTMLLVNQWAIHRDPDLWSDPEMFYPERFQGLEGRSRYGFRFMPFGFGRRSCPGEGLAMRMVGLTLGLLIQCFDWERVGEEMVDMSEGPGLTMPKAQPLVAKCRPRLASEKLNDAFMIPEFSSPLTSAATSRVPPTISPTLPLIGHLHLLTPPLYRSLAKLSAKHGPILLLRFGSRRVLLISSPTAAEECFTKNDIVFANRPRFLAGKILGSNFTTIGWAPYGDHWRNLRRISTVEILSSHRLNEFHDIRADEGRLLIIKLTSACSSPVNLTSVFHEMTLNLIMRMISGKRFFGDEDTTEEGSKVFQEIVKETFELSGASNLGDHLPVLRWLGVKGLEKKMIELQKKRDSFVQGLIDQLRNGGNQEARNNDNDGKKKRNSMIEVLLQLKEDDPEYYTDELIRRLMMNLVAAGTDTTTATMEWAFSLLLNHKHVLKKAQDEIDIHVGTNRLVEESDMASLPYLLCIVNETMRMYPPGPLLVPHESSDDCIVGGYHIPRGTMLLVNQWAIHRDPDLWSDPETFYPERFKGLEGKSRDGFRFMPFGFGRRSCPGEGLAMRMIGLTLGLLIQCFDWERVGDEMVDMSEGPGLTMPKAQPLVAKCRPRLVTRDLISVSGLSS</sequence>
<dbReference type="GO" id="GO:0005506">
    <property type="term" value="F:iron ion binding"/>
    <property type="evidence" value="ECO:0007669"/>
    <property type="project" value="InterPro"/>
</dbReference>
<dbReference type="PRINTS" id="PR00385">
    <property type="entry name" value="P450"/>
</dbReference>
<dbReference type="PRINTS" id="PR00463">
    <property type="entry name" value="EP450I"/>
</dbReference>
<dbReference type="FunFam" id="1.10.630.10:FF:000023">
    <property type="entry name" value="Cytochrome P450 family protein"/>
    <property type="match status" value="2"/>
</dbReference>
<evidence type="ECO:0000256" key="7">
    <source>
        <dbReference type="ARBA" id="ARBA00023033"/>
    </source>
</evidence>
<evidence type="ECO:0000256" key="8">
    <source>
        <dbReference type="ARBA" id="ARBA00023136"/>
    </source>
</evidence>
<keyword evidence="7" id="KW-0503">Monooxygenase</keyword>
<evidence type="ECO:0000313" key="11">
    <source>
        <dbReference type="Proteomes" id="UP001408789"/>
    </source>
</evidence>
<evidence type="ECO:0008006" key="12">
    <source>
        <dbReference type="Google" id="ProtNLM"/>
    </source>
</evidence>
<name>A0AAP0H019_9ASTR</name>
<dbReference type="SUPFAM" id="SSF48264">
    <property type="entry name" value="Cytochrome P450"/>
    <property type="match status" value="2"/>
</dbReference>
<dbReference type="PANTHER" id="PTHR47947">
    <property type="entry name" value="CYTOCHROME P450 82C3-RELATED"/>
    <property type="match status" value="1"/>
</dbReference>
<reference evidence="10 11" key="1">
    <citation type="submission" date="2024-04" db="EMBL/GenBank/DDBJ databases">
        <title>The reference genome of an endangered Asteraceae, Deinandra increscens subsp. villosa, native to the Central Coast of California.</title>
        <authorList>
            <person name="Guilliams M."/>
            <person name="Hasenstab-Lehman K."/>
            <person name="Meyer R."/>
            <person name="Mcevoy S."/>
        </authorList>
    </citation>
    <scope>NUCLEOTIDE SEQUENCE [LARGE SCALE GENOMIC DNA]</scope>
    <source>
        <tissue evidence="10">Leaf</tissue>
    </source>
</reference>
<dbReference type="GO" id="GO:0016705">
    <property type="term" value="F:oxidoreductase activity, acting on paired donors, with incorporation or reduction of molecular oxygen"/>
    <property type="evidence" value="ECO:0007669"/>
    <property type="project" value="InterPro"/>
</dbReference>
<comment type="subcellular location">
    <subcellularLocation>
        <location evidence="1">Membrane</location>
    </subcellularLocation>
</comment>
<evidence type="ECO:0000256" key="1">
    <source>
        <dbReference type="ARBA" id="ARBA00004370"/>
    </source>
</evidence>
<keyword evidence="5" id="KW-0560">Oxidoreductase</keyword>
<feature type="binding site" description="axial binding residue" evidence="9">
    <location>
        <position position="942"/>
    </location>
    <ligand>
        <name>heme</name>
        <dbReference type="ChEBI" id="CHEBI:30413"/>
    </ligand>
    <ligandPart>
        <name>Fe</name>
        <dbReference type="ChEBI" id="CHEBI:18248"/>
    </ligandPart>
</feature>
<keyword evidence="11" id="KW-1185">Reference proteome</keyword>
<dbReference type="InterPro" id="IPR002401">
    <property type="entry name" value="Cyt_P450_E_grp-I"/>
</dbReference>
<dbReference type="EMBL" id="JBCNJP010000015">
    <property type="protein sequence ID" value="KAK9066762.1"/>
    <property type="molecule type" value="Genomic_DNA"/>
</dbReference>
<evidence type="ECO:0000256" key="2">
    <source>
        <dbReference type="ARBA" id="ARBA00010617"/>
    </source>
</evidence>
<dbReference type="InterPro" id="IPR001128">
    <property type="entry name" value="Cyt_P450"/>
</dbReference>
<organism evidence="10 11">
    <name type="scientific">Deinandra increscens subsp. villosa</name>
    <dbReference type="NCBI Taxonomy" id="3103831"/>
    <lineage>
        <taxon>Eukaryota</taxon>
        <taxon>Viridiplantae</taxon>
        <taxon>Streptophyta</taxon>
        <taxon>Embryophyta</taxon>
        <taxon>Tracheophyta</taxon>
        <taxon>Spermatophyta</taxon>
        <taxon>Magnoliopsida</taxon>
        <taxon>eudicotyledons</taxon>
        <taxon>Gunneridae</taxon>
        <taxon>Pentapetalae</taxon>
        <taxon>asterids</taxon>
        <taxon>campanulids</taxon>
        <taxon>Asterales</taxon>
        <taxon>Asteraceae</taxon>
        <taxon>Asteroideae</taxon>
        <taxon>Heliantheae alliance</taxon>
        <taxon>Madieae</taxon>
        <taxon>Madiinae</taxon>
        <taxon>Deinandra</taxon>
    </lineage>
</organism>
<evidence type="ECO:0000313" key="10">
    <source>
        <dbReference type="EMBL" id="KAK9066762.1"/>
    </source>
</evidence>
<evidence type="ECO:0000256" key="6">
    <source>
        <dbReference type="ARBA" id="ARBA00023004"/>
    </source>
</evidence>
<proteinExistence type="inferred from homology"/>
<dbReference type="PANTHER" id="PTHR47947:SF24">
    <property type="entry name" value="ISOFLAVONE 2'-HYDROXYLASE-LIKE"/>
    <property type="match status" value="1"/>
</dbReference>
<dbReference type="InterPro" id="IPR050651">
    <property type="entry name" value="Plant_Cytochrome_P450_Monoox"/>
</dbReference>
<dbReference type="PROSITE" id="PS00086">
    <property type="entry name" value="CYTOCHROME_P450"/>
    <property type="match status" value="2"/>
</dbReference>
<evidence type="ECO:0000256" key="5">
    <source>
        <dbReference type="ARBA" id="ARBA00023002"/>
    </source>
</evidence>
<dbReference type="AlphaFoldDB" id="A0AAP0H019"/>
<evidence type="ECO:0000256" key="9">
    <source>
        <dbReference type="PIRSR" id="PIRSR602401-1"/>
    </source>
</evidence>